<organism evidence="2 3">
    <name type="scientific">Thalassobacillus devorans</name>
    <dbReference type="NCBI Taxonomy" id="279813"/>
    <lineage>
        <taxon>Bacteria</taxon>
        <taxon>Bacillati</taxon>
        <taxon>Bacillota</taxon>
        <taxon>Bacilli</taxon>
        <taxon>Bacillales</taxon>
        <taxon>Bacillaceae</taxon>
        <taxon>Thalassobacillus</taxon>
    </lineage>
</organism>
<gene>
    <name evidence="2" type="ORF">GCM10007216_05410</name>
</gene>
<sequence length="756" mass="85962">MSSKWKWIVLVVVLLFPIQVIANSLIDDDPDTDITEEQEKRSNEMFRYKSNQYTQPENEEATVDNAVSLDGYEQVAVNDHLALYVEPESLALKIENKHTGYLWSSGLEEDKDYNLNNTWSQMAHSAITIDYIDDKDKSSTESILTNESEVSLTKQANGFSAKVSFEDAEITVQLDVHLDGDSIEVHVPQDGIEEDENKLATMRLYPFLGAVEGTDTDGYLFIPDGSGALMRFDEKQVQSMAPYRASIYGDDEGFKRSAKEEGDVQVNPAQKITMPVYGVTNGVDENGFINVIDEGKTFADIIAYPSGIATDFHWITAQYNYRYQYYQPTSKNMSGYNVYQEQRNEFDVNERITFLEDEAANYVGMAHTYQQYLLDREMLAAREDHADIRLEFLGGEVKSGLLRDSVQPMTKVTDLPDYVEQLKQQEVEDMHVVYRGWTEGGYTGTLPKKFPFENELGSDSEFSDVNDFFKDNEIPLYYYTDYTKAYHGASGFSGKTDIARKISAETMGGKDGETDFYYLSPLKSLEIAKDDRSEYEKNGVENLAVDSSANLLFSDFNNGATRPEVMEVYQDMFEELRTSVDSLSLYQPNDYLLTEADRYLDIPLYSSNYSFVTDTVPFLQIVLKGYVPYYASFSNFQYSPEDEVLRMIEYGAYPSFYLTTEPSHQLMHTPSEDLYTSQFQDWEEAIVEQYKMVKESLGPVEGETITSRNVYKTGVVEVGYSNGKSVIVNYTNEDINIEGTEVKAKGYTVTDRGNPS</sequence>
<feature type="chain" id="PRO_5046888041" evidence="1">
    <location>
        <begin position="23"/>
        <end position="756"/>
    </location>
</feature>
<dbReference type="EMBL" id="BMCJ01000001">
    <property type="protein sequence ID" value="GGC77801.1"/>
    <property type="molecule type" value="Genomic_DNA"/>
</dbReference>
<dbReference type="Proteomes" id="UP000619534">
    <property type="component" value="Unassembled WGS sequence"/>
</dbReference>
<dbReference type="RefSeq" id="WP_062445102.1">
    <property type="nucleotide sequence ID" value="NZ_BMCJ01000001.1"/>
</dbReference>
<keyword evidence="3" id="KW-1185">Reference proteome</keyword>
<reference evidence="3" key="1">
    <citation type="journal article" date="2019" name="Int. J. Syst. Evol. Microbiol.">
        <title>The Global Catalogue of Microorganisms (GCM) 10K type strain sequencing project: providing services to taxonomists for standard genome sequencing and annotation.</title>
        <authorList>
            <consortium name="The Broad Institute Genomics Platform"/>
            <consortium name="The Broad Institute Genome Sequencing Center for Infectious Disease"/>
            <person name="Wu L."/>
            <person name="Ma J."/>
        </authorList>
    </citation>
    <scope>NUCLEOTIDE SEQUENCE [LARGE SCALE GENOMIC DNA]</scope>
    <source>
        <strain evidence="3">CCM 7282</strain>
    </source>
</reference>
<evidence type="ECO:0000256" key="1">
    <source>
        <dbReference type="SAM" id="SignalP"/>
    </source>
</evidence>
<keyword evidence="1" id="KW-0732">Signal</keyword>
<feature type="signal peptide" evidence="1">
    <location>
        <begin position="1"/>
        <end position="22"/>
    </location>
</feature>
<comment type="caution">
    <text evidence="2">The sequence shown here is derived from an EMBL/GenBank/DDBJ whole genome shotgun (WGS) entry which is preliminary data.</text>
</comment>
<accession>A0ABQ1NIP7</accession>
<protein>
    <submittedName>
        <fullName evidence="2">Uncharacterized protein</fullName>
    </submittedName>
</protein>
<evidence type="ECO:0000313" key="2">
    <source>
        <dbReference type="EMBL" id="GGC77801.1"/>
    </source>
</evidence>
<dbReference type="Pfam" id="PF18952">
    <property type="entry name" value="DUF5696"/>
    <property type="match status" value="1"/>
</dbReference>
<dbReference type="InterPro" id="IPR043751">
    <property type="entry name" value="DUF5696"/>
</dbReference>
<name>A0ABQ1NIP7_9BACI</name>
<evidence type="ECO:0000313" key="3">
    <source>
        <dbReference type="Proteomes" id="UP000619534"/>
    </source>
</evidence>
<proteinExistence type="predicted"/>